<dbReference type="EMBL" id="ML987194">
    <property type="protein sequence ID" value="KAF2249940.1"/>
    <property type="molecule type" value="Genomic_DNA"/>
</dbReference>
<dbReference type="Gene3D" id="1.10.10.10">
    <property type="entry name" value="Winged helix-like DNA-binding domain superfamily/Winged helix DNA-binding domain"/>
    <property type="match status" value="1"/>
</dbReference>
<organism evidence="5 6">
    <name type="scientific">Trematosphaeria pertusa</name>
    <dbReference type="NCBI Taxonomy" id="390896"/>
    <lineage>
        <taxon>Eukaryota</taxon>
        <taxon>Fungi</taxon>
        <taxon>Dikarya</taxon>
        <taxon>Ascomycota</taxon>
        <taxon>Pezizomycotina</taxon>
        <taxon>Dothideomycetes</taxon>
        <taxon>Pleosporomycetidae</taxon>
        <taxon>Pleosporales</taxon>
        <taxon>Massarineae</taxon>
        <taxon>Trematosphaeriaceae</taxon>
        <taxon>Trematosphaeria</taxon>
    </lineage>
</organism>
<dbReference type="InterPro" id="IPR036388">
    <property type="entry name" value="WH-like_DNA-bd_sf"/>
</dbReference>
<feature type="domain" description="O-methyltransferase C-terminal" evidence="4">
    <location>
        <begin position="205"/>
        <end position="402"/>
    </location>
</feature>
<dbReference type="SUPFAM" id="SSF46785">
    <property type="entry name" value="Winged helix' DNA-binding domain"/>
    <property type="match status" value="1"/>
</dbReference>
<accession>A0A6A6IK44</accession>
<dbReference type="InterPro" id="IPR029063">
    <property type="entry name" value="SAM-dependent_MTases_sf"/>
</dbReference>
<dbReference type="SUPFAM" id="SSF53335">
    <property type="entry name" value="S-adenosyl-L-methionine-dependent methyltransferases"/>
    <property type="match status" value="1"/>
</dbReference>
<reference evidence="5" key="1">
    <citation type="journal article" date="2020" name="Stud. Mycol.">
        <title>101 Dothideomycetes genomes: a test case for predicting lifestyles and emergence of pathogens.</title>
        <authorList>
            <person name="Haridas S."/>
            <person name="Albert R."/>
            <person name="Binder M."/>
            <person name="Bloem J."/>
            <person name="Labutti K."/>
            <person name="Salamov A."/>
            <person name="Andreopoulos B."/>
            <person name="Baker S."/>
            <person name="Barry K."/>
            <person name="Bills G."/>
            <person name="Bluhm B."/>
            <person name="Cannon C."/>
            <person name="Castanera R."/>
            <person name="Culley D."/>
            <person name="Daum C."/>
            <person name="Ezra D."/>
            <person name="Gonzalez J."/>
            <person name="Henrissat B."/>
            <person name="Kuo A."/>
            <person name="Liang C."/>
            <person name="Lipzen A."/>
            <person name="Lutzoni F."/>
            <person name="Magnuson J."/>
            <person name="Mondo S."/>
            <person name="Nolan M."/>
            <person name="Ohm R."/>
            <person name="Pangilinan J."/>
            <person name="Park H.-J."/>
            <person name="Ramirez L."/>
            <person name="Alfaro M."/>
            <person name="Sun H."/>
            <person name="Tritt A."/>
            <person name="Yoshinaga Y."/>
            <person name="Zwiers L.-H."/>
            <person name="Turgeon B."/>
            <person name="Goodwin S."/>
            <person name="Spatafora J."/>
            <person name="Crous P."/>
            <person name="Grigoriev I."/>
        </authorList>
    </citation>
    <scope>NUCLEOTIDE SEQUENCE</scope>
    <source>
        <strain evidence="5">CBS 122368</strain>
    </source>
</reference>
<dbReference type="PROSITE" id="PS51683">
    <property type="entry name" value="SAM_OMT_II"/>
    <property type="match status" value="1"/>
</dbReference>
<protein>
    <submittedName>
        <fullName evidence="5">S-adenosyl-L-methionine-dependent methyltransferase</fullName>
    </submittedName>
</protein>
<name>A0A6A6IK44_9PLEO</name>
<dbReference type="GO" id="GO:0008171">
    <property type="term" value="F:O-methyltransferase activity"/>
    <property type="evidence" value="ECO:0007669"/>
    <property type="project" value="InterPro"/>
</dbReference>
<evidence type="ECO:0000256" key="3">
    <source>
        <dbReference type="ARBA" id="ARBA00022691"/>
    </source>
</evidence>
<dbReference type="RefSeq" id="XP_033684944.1">
    <property type="nucleotide sequence ID" value="XM_033828814.1"/>
</dbReference>
<dbReference type="InterPro" id="IPR016461">
    <property type="entry name" value="COMT-like"/>
</dbReference>
<keyword evidence="3" id="KW-0949">S-adenosyl-L-methionine</keyword>
<gene>
    <name evidence="5" type="ORF">BU26DRAFT_518438</name>
</gene>
<dbReference type="InterPro" id="IPR036390">
    <property type="entry name" value="WH_DNA-bd_sf"/>
</dbReference>
<evidence type="ECO:0000313" key="6">
    <source>
        <dbReference type="Proteomes" id="UP000800094"/>
    </source>
</evidence>
<dbReference type="AlphaFoldDB" id="A0A6A6IK44"/>
<dbReference type="Pfam" id="PF00891">
    <property type="entry name" value="Methyltransf_2"/>
    <property type="match status" value="1"/>
</dbReference>
<evidence type="ECO:0000259" key="4">
    <source>
        <dbReference type="Pfam" id="PF00891"/>
    </source>
</evidence>
<dbReference type="Gene3D" id="3.40.50.150">
    <property type="entry name" value="Vaccinia Virus protein VP39"/>
    <property type="match status" value="1"/>
</dbReference>
<dbReference type="PANTHER" id="PTHR43712">
    <property type="entry name" value="PUTATIVE (AFU_ORTHOLOGUE AFUA_4G14580)-RELATED"/>
    <property type="match status" value="1"/>
</dbReference>
<sequence length="428" mass="47977">MAELQATNSDKELSEVEKIAREISSKTQEYMAVLRGNGYALPSHDPNAGRNEALLAPARNLQAELMELTTNLQALVQGPRLHVHNQVLAHTNMVNLHALYKLKLPSLVPANSSISYKNLAQSCGIGEDALRRIARYAVTKHLFQETDEQHLAHTATSKMLAESPMMMEWIGMTCEEMWPAATQVVPALIKWPNSQEPQHSGYALAHNLDTHLFEMLADEPERAARFGNAMTYFNSIADLAPHHLCDAFNWANVKQFIDVGGSAGSTAVALANQFPEMKIVIQDQASLENQARQSIPAELGDRVSFMAHDFFKAQPLRGADVYHFRWMFHDWPDKYCILLLRALVPALKTGARVVVSDFVVPELGTAGWYQEGLVRVFDLAMMELFNSKERERRDWEKLFGEADAHFRFDGVRSVEGADVAFVSAVWKS</sequence>
<dbReference type="GO" id="GO:0032259">
    <property type="term" value="P:methylation"/>
    <property type="evidence" value="ECO:0007669"/>
    <property type="project" value="UniProtKB-KW"/>
</dbReference>
<dbReference type="OrthoDB" id="1606438at2759"/>
<keyword evidence="1 5" id="KW-0489">Methyltransferase</keyword>
<proteinExistence type="predicted"/>
<evidence type="ECO:0000256" key="1">
    <source>
        <dbReference type="ARBA" id="ARBA00022603"/>
    </source>
</evidence>
<dbReference type="GeneID" id="54582144"/>
<keyword evidence="2 5" id="KW-0808">Transferase</keyword>
<evidence type="ECO:0000256" key="2">
    <source>
        <dbReference type="ARBA" id="ARBA00022679"/>
    </source>
</evidence>
<dbReference type="InterPro" id="IPR001077">
    <property type="entry name" value="COMT_C"/>
</dbReference>
<dbReference type="PANTHER" id="PTHR43712:SF12">
    <property type="entry name" value="STERIGMATOCYSTIN 8-O-METHYLTRANSFERASE"/>
    <property type="match status" value="1"/>
</dbReference>
<keyword evidence="6" id="KW-1185">Reference proteome</keyword>
<evidence type="ECO:0000313" key="5">
    <source>
        <dbReference type="EMBL" id="KAF2249940.1"/>
    </source>
</evidence>
<dbReference type="Proteomes" id="UP000800094">
    <property type="component" value="Unassembled WGS sequence"/>
</dbReference>